<dbReference type="InterPro" id="IPR037923">
    <property type="entry name" value="HTH-like"/>
</dbReference>
<keyword evidence="1" id="KW-0805">Transcription regulation</keyword>
<dbReference type="GO" id="GO:0043565">
    <property type="term" value="F:sequence-specific DNA binding"/>
    <property type="evidence" value="ECO:0007669"/>
    <property type="project" value="InterPro"/>
</dbReference>
<dbReference type="Gene3D" id="3.40.50.1980">
    <property type="entry name" value="Nitrogenase molybdenum iron protein domain"/>
    <property type="match status" value="2"/>
</dbReference>
<dbReference type="PANTHER" id="PTHR43280:SF28">
    <property type="entry name" value="HTH-TYPE TRANSCRIPTIONAL ACTIVATOR RHAS"/>
    <property type="match status" value="1"/>
</dbReference>
<comment type="caution">
    <text evidence="6">The sequence shown here is derived from an EMBL/GenBank/DDBJ whole genome shotgun (WGS) entry which is preliminary data.</text>
</comment>
<dbReference type="InterPro" id="IPR009057">
    <property type="entry name" value="Homeodomain-like_sf"/>
</dbReference>
<dbReference type="AlphaFoldDB" id="A0A5M9WY86"/>
<evidence type="ECO:0000259" key="5">
    <source>
        <dbReference type="PROSITE" id="PS50983"/>
    </source>
</evidence>
<dbReference type="Pfam" id="PF02311">
    <property type="entry name" value="AraC_binding"/>
    <property type="match status" value="1"/>
</dbReference>
<dbReference type="Pfam" id="PF01497">
    <property type="entry name" value="Peripla_BP_2"/>
    <property type="match status" value="1"/>
</dbReference>
<feature type="domain" description="Fe/B12 periplasmic-binding" evidence="5">
    <location>
        <begin position="305"/>
        <end position="564"/>
    </location>
</feature>
<protein>
    <submittedName>
        <fullName evidence="6">AraC family transcriptional regulator</fullName>
    </submittedName>
</protein>
<evidence type="ECO:0000313" key="6">
    <source>
        <dbReference type="EMBL" id="KAA8786368.1"/>
    </source>
</evidence>
<evidence type="ECO:0000259" key="4">
    <source>
        <dbReference type="PROSITE" id="PS01124"/>
    </source>
</evidence>
<dbReference type="PROSITE" id="PS01124">
    <property type="entry name" value="HTH_ARAC_FAMILY_2"/>
    <property type="match status" value="1"/>
</dbReference>
<accession>A0A5M9WY86</accession>
<dbReference type="PROSITE" id="PS00041">
    <property type="entry name" value="HTH_ARAC_FAMILY_1"/>
    <property type="match status" value="1"/>
</dbReference>
<dbReference type="InterPro" id="IPR018060">
    <property type="entry name" value="HTH_AraC"/>
</dbReference>
<evidence type="ECO:0000313" key="7">
    <source>
        <dbReference type="Proteomes" id="UP000323664"/>
    </source>
</evidence>
<feature type="domain" description="HTH araC/xylS-type" evidence="4">
    <location>
        <begin position="202"/>
        <end position="301"/>
    </location>
</feature>
<organism evidence="6 7">
    <name type="scientific">Paenibacillus amylolyticus</name>
    <dbReference type="NCBI Taxonomy" id="1451"/>
    <lineage>
        <taxon>Bacteria</taxon>
        <taxon>Bacillati</taxon>
        <taxon>Bacillota</taxon>
        <taxon>Bacilli</taxon>
        <taxon>Bacillales</taxon>
        <taxon>Paenibacillaceae</taxon>
        <taxon>Paenibacillus</taxon>
    </lineage>
</organism>
<reference evidence="6 7" key="1">
    <citation type="journal article" date="2019" name="J. Ind. Microbiol. Biotechnol.">
        <title>Paenibacillus amylolyticus 27C64 has a diverse set of carbohydrate-active enzymes and complete pectin deconstruction system.</title>
        <authorList>
            <person name="Keggi C."/>
            <person name="Doran-Peterson J."/>
        </authorList>
    </citation>
    <scope>NUCLEOTIDE SEQUENCE [LARGE SCALE GENOMIC DNA]</scope>
    <source>
        <strain evidence="6 7">27C64</strain>
    </source>
</reference>
<dbReference type="InterPro" id="IPR002491">
    <property type="entry name" value="ABC_transptr_periplasmic_BD"/>
</dbReference>
<proteinExistence type="predicted"/>
<evidence type="ECO:0000256" key="1">
    <source>
        <dbReference type="ARBA" id="ARBA00023015"/>
    </source>
</evidence>
<evidence type="ECO:0000256" key="3">
    <source>
        <dbReference type="ARBA" id="ARBA00023163"/>
    </source>
</evidence>
<evidence type="ECO:0000256" key="2">
    <source>
        <dbReference type="ARBA" id="ARBA00023125"/>
    </source>
</evidence>
<keyword evidence="3" id="KW-0804">Transcription</keyword>
<name>A0A5M9WY86_PAEAM</name>
<dbReference type="InterPro" id="IPR018062">
    <property type="entry name" value="HTH_AraC-typ_CS"/>
</dbReference>
<dbReference type="Proteomes" id="UP000323664">
    <property type="component" value="Unassembled WGS sequence"/>
</dbReference>
<dbReference type="SMART" id="SM00342">
    <property type="entry name" value="HTH_ARAC"/>
    <property type="match status" value="1"/>
</dbReference>
<sequence length="564" mass="65532">MKHNRDFWRKNMQMKATDEANLYTSFDQLHLLHFKLIELESAVTSKSESTWRLGKHFLDRYLLLFITNGEGWLTVDGQFIELRSGSIYLGLPGQLIEAELRGREEAGLYQIRFNVFCDEQSNSNVESALDMMKQMCTQMNGRAVPCSSPVAMSLLCQEIEQLIREGNGLQHYLGQIRFQELLHRLFNDMVHVQSHQPALPIEQVRHHIEQHYMKKITIEDLAEVARMSSRHFMRLFKKMYGCSAMDYLAIYRIKQAQIMMRNDHSPRLKEIASCVGFQDEMYFRRKFKQITGLPPAAFIQNSKQRIATVHSLGIGTLLALQIIPAAAQASHPWTAYYRRKYETDKVIPLVDDEGGCLQQLEEIRPDYIVAVREEMSESMMQHLSSIAPVCVLTQSEGDWRDHLRTVAQFMNRFEAAEVWIERYEQKAAVIRSQLSKQVRQDRLIVLRVHGPEIQVMSPQTIASVFYNDMQLMAPEGMENIWHKPHFNISDLAKLTIDRALLIVSEDDESRQTWAKIQQSEVWMETKAAQNDGIDTLIPSVLLDYTAFTHELMLDEVLKLWRHRP</sequence>
<dbReference type="PROSITE" id="PS50983">
    <property type="entry name" value="FE_B12_PBP"/>
    <property type="match status" value="1"/>
</dbReference>
<dbReference type="InterPro" id="IPR003313">
    <property type="entry name" value="AraC-bd"/>
</dbReference>
<dbReference type="SUPFAM" id="SSF51215">
    <property type="entry name" value="Regulatory protein AraC"/>
    <property type="match status" value="1"/>
</dbReference>
<dbReference type="Gene3D" id="1.10.10.60">
    <property type="entry name" value="Homeodomain-like"/>
    <property type="match status" value="2"/>
</dbReference>
<dbReference type="GO" id="GO:0003700">
    <property type="term" value="F:DNA-binding transcription factor activity"/>
    <property type="evidence" value="ECO:0007669"/>
    <property type="project" value="InterPro"/>
</dbReference>
<dbReference type="SUPFAM" id="SSF46689">
    <property type="entry name" value="Homeodomain-like"/>
    <property type="match status" value="2"/>
</dbReference>
<dbReference type="PANTHER" id="PTHR43280">
    <property type="entry name" value="ARAC-FAMILY TRANSCRIPTIONAL REGULATOR"/>
    <property type="match status" value="1"/>
</dbReference>
<dbReference type="SUPFAM" id="SSF53807">
    <property type="entry name" value="Helical backbone' metal receptor"/>
    <property type="match status" value="1"/>
</dbReference>
<gene>
    <name evidence="6" type="ORF">EC604_21240</name>
</gene>
<dbReference type="EMBL" id="RIAS01000013">
    <property type="protein sequence ID" value="KAA8786368.1"/>
    <property type="molecule type" value="Genomic_DNA"/>
</dbReference>
<dbReference type="Pfam" id="PF12833">
    <property type="entry name" value="HTH_18"/>
    <property type="match status" value="1"/>
</dbReference>
<keyword evidence="2" id="KW-0238">DNA-binding</keyword>